<feature type="compositionally biased region" description="Low complexity" evidence="1">
    <location>
        <begin position="46"/>
        <end position="64"/>
    </location>
</feature>
<feature type="compositionally biased region" description="Basic and acidic residues" evidence="1">
    <location>
        <begin position="88"/>
        <end position="106"/>
    </location>
</feature>
<accession>A0ABD3UC53</accession>
<feature type="compositionally biased region" description="Low complexity" evidence="1">
    <location>
        <begin position="309"/>
        <end position="321"/>
    </location>
</feature>
<sequence length="333" mass="36355">MVAISLYKGNLHKVPDVPRRWPAPTRKISLKDFKILLLRRSRALSRLRSSATTSNPNPNSDNPNGHSIPTVDNDNINNNSEINLSAPEDLKEKEAEEKVTEDGGDAVKKLVEKADSLVEEKNEENVKNLERTESPSDPVIERNNSEDATSDKEKRIKEVKEKLEILNEKKHSLVQVLKQILNAEEQLKRQNSMPGMSGRPPLPLQVDTTTDSGSMTRVNTPRMGSDGNPCGDIDGGEADDGSNHNLHSRQLPRLSSTSPSSDSQQKKPPFNMVPHSYRTTLGVGASPSRFAPAGQGHSSVSASVTSYITSSPSPAASGGTSVFRDVRLPSPWN</sequence>
<feature type="region of interest" description="Disordered" evidence="1">
    <location>
        <begin position="46"/>
        <end position="106"/>
    </location>
</feature>
<feature type="compositionally biased region" description="Low complexity" evidence="1">
    <location>
        <begin position="72"/>
        <end position="83"/>
    </location>
</feature>
<gene>
    <name evidence="2" type="ORF">ACJIZ3_003416</name>
</gene>
<evidence type="ECO:0000313" key="3">
    <source>
        <dbReference type="Proteomes" id="UP001634393"/>
    </source>
</evidence>
<dbReference type="PANTHER" id="PTHR36764:SF1">
    <property type="entry name" value="TRNA (ILE)-LYSIDINE SYNTHASE"/>
    <property type="match status" value="1"/>
</dbReference>
<dbReference type="EMBL" id="JBJXBP010000002">
    <property type="protein sequence ID" value="KAL3846013.1"/>
    <property type="molecule type" value="Genomic_DNA"/>
</dbReference>
<dbReference type="Proteomes" id="UP001634393">
    <property type="component" value="Unassembled WGS sequence"/>
</dbReference>
<dbReference type="PANTHER" id="PTHR36764">
    <property type="entry name" value="TRNA (ILE)-LYSIDINE SYNTHASE"/>
    <property type="match status" value="1"/>
</dbReference>
<evidence type="ECO:0000313" key="2">
    <source>
        <dbReference type="EMBL" id="KAL3846013.1"/>
    </source>
</evidence>
<proteinExistence type="predicted"/>
<protein>
    <submittedName>
        <fullName evidence="2">Uncharacterized protein</fullName>
    </submittedName>
</protein>
<feature type="compositionally biased region" description="Polar residues" evidence="1">
    <location>
        <begin position="206"/>
        <end position="219"/>
    </location>
</feature>
<keyword evidence="3" id="KW-1185">Reference proteome</keyword>
<feature type="region of interest" description="Disordered" evidence="1">
    <location>
        <begin position="189"/>
        <end position="333"/>
    </location>
</feature>
<evidence type="ECO:0000256" key="1">
    <source>
        <dbReference type="SAM" id="MobiDB-lite"/>
    </source>
</evidence>
<reference evidence="2 3" key="1">
    <citation type="submission" date="2024-12" db="EMBL/GenBank/DDBJ databases">
        <title>The unique morphological basis and parallel evolutionary history of personate flowers in Penstemon.</title>
        <authorList>
            <person name="Depatie T.H."/>
            <person name="Wessinger C.A."/>
        </authorList>
    </citation>
    <scope>NUCLEOTIDE SEQUENCE [LARGE SCALE GENOMIC DNA]</scope>
    <source>
        <strain evidence="2">WTNN_2</strain>
        <tissue evidence="2">Leaf</tissue>
    </source>
</reference>
<comment type="caution">
    <text evidence="2">The sequence shown here is derived from an EMBL/GenBank/DDBJ whole genome shotgun (WGS) entry which is preliminary data.</text>
</comment>
<dbReference type="AlphaFoldDB" id="A0ABD3UC53"/>
<feature type="region of interest" description="Disordered" evidence="1">
    <location>
        <begin position="119"/>
        <end position="153"/>
    </location>
</feature>
<organism evidence="2 3">
    <name type="scientific">Penstemon smallii</name>
    <dbReference type="NCBI Taxonomy" id="265156"/>
    <lineage>
        <taxon>Eukaryota</taxon>
        <taxon>Viridiplantae</taxon>
        <taxon>Streptophyta</taxon>
        <taxon>Embryophyta</taxon>
        <taxon>Tracheophyta</taxon>
        <taxon>Spermatophyta</taxon>
        <taxon>Magnoliopsida</taxon>
        <taxon>eudicotyledons</taxon>
        <taxon>Gunneridae</taxon>
        <taxon>Pentapetalae</taxon>
        <taxon>asterids</taxon>
        <taxon>lamiids</taxon>
        <taxon>Lamiales</taxon>
        <taxon>Plantaginaceae</taxon>
        <taxon>Cheloneae</taxon>
        <taxon>Penstemon</taxon>
    </lineage>
</organism>
<feature type="compositionally biased region" description="Polar residues" evidence="1">
    <location>
        <begin position="296"/>
        <end position="308"/>
    </location>
</feature>
<name>A0ABD3UC53_9LAMI</name>
<feature type="compositionally biased region" description="Low complexity" evidence="1">
    <location>
        <begin position="248"/>
        <end position="269"/>
    </location>
</feature>